<sequence>MAPAVAPPDEPKDRAAPRLRFPGSVSLTSTSNQPPLAGRGPARTLHSVERLPVRLDLRVYRSKACDEAWLGAVEVKTEHKLADVVRMVREQLGVRAIASVCRGTDGDALLVPLRKAQKDKPAMPYFPSSAHHLVIELGVEGQADANW</sequence>
<evidence type="ECO:0000256" key="1">
    <source>
        <dbReference type="SAM" id="MobiDB-lite"/>
    </source>
</evidence>
<comment type="caution">
    <text evidence="2">The sequence shown here is derived from an EMBL/GenBank/DDBJ whole genome shotgun (WGS) entry which is preliminary data.</text>
</comment>
<gene>
    <name evidence="2" type="ORF">AB1Y20_006311</name>
    <name evidence="3" type="ORF">AB1Y20_006323</name>
</gene>
<evidence type="ECO:0000313" key="2">
    <source>
        <dbReference type="EMBL" id="KAL1511515.1"/>
    </source>
</evidence>
<evidence type="ECO:0000313" key="4">
    <source>
        <dbReference type="Proteomes" id="UP001515480"/>
    </source>
</evidence>
<reference evidence="2 4" key="1">
    <citation type="journal article" date="2024" name="Science">
        <title>Giant polyketide synthase enzymes in the biosynthesis of giant marine polyether toxins.</title>
        <authorList>
            <person name="Fallon T.R."/>
            <person name="Shende V.V."/>
            <person name="Wierzbicki I.H."/>
            <person name="Pendleton A.L."/>
            <person name="Watervoot N.F."/>
            <person name="Auber R.P."/>
            <person name="Gonzalez D.J."/>
            <person name="Wisecaver J.H."/>
            <person name="Moore B.S."/>
        </authorList>
    </citation>
    <scope>NUCLEOTIDE SEQUENCE [LARGE SCALE GENOMIC DNA]</scope>
    <source>
        <strain evidence="2 4">12B1</strain>
    </source>
</reference>
<proteinExistence type="predicted"/>
<feature type="region of interest" description="Disordered" evidence="1">
    <location>
        <begin position="1"/>
        <end position="41"/>
    </location>
</feature>
<dbReference type="EMBL" id="JBGBPQ010000014">
    <property type="protein sequence ID" value="KAL1511515.1"/>
    <property type="molecule type" value="Genomic_DNA"/>
</dbReference>
<dbReference type="AlphaFoldDB" id="A0AB34J3S0"/>
<organism evidence="2 4">
    <name type="scientific">Prymnesium parvum</name>
    <name type="common">Toxic golden alga</name>
    <dbReference type="NCBI Taxonomy" id="97485"/>
    <lineage>
        <taxon>Eukaryota</taxon>
        <taxon>Haptista</taxon>
        <taxon>Haptophyta</taxon>
        <taxon>Prymnesiophyceae</taxon>
        <taxon>Prymnesiales</taxon>
        <taxon>Prymnesiaceae</taxon>
        <taxon>Prymnesium</taxon>
    </lineage>
</organism>
<dbReference type="Proteomes" id="UP001515480">
    <property type="component" value="Unassembled WGS sequence"/>
</dbReference>
<feature type="compositionally biased region" description="Polar residues" evidence="1">
    <location>
        <begin position="25"/>
        <end position="34"/>
    </location>
</feature>
<evidence type="ECO:0000313" key="3">
    <source>
        <dbReference type="EMBL" id="KAL1511527.1"/>
    </source>
</evidence>
<dbReference type="EMBL" id="JBGBPQ010000014">
    <property type="protein sequence ID" value="KAL1511527.1"/>
    <property type="molecule type" value="Genomic_DNA"/>
</dbReference>
<keyword evidence="4" id="KW-1185">Reference proteome</keyword>
<name>A0AB34J3S0_PRYPA</name>
<accession>A0AB34J3S0</accession>
<protein>
    <submittedName>
        <fullName evidence="2">Uncharacterized protein</fullName>
    </submittedName>
</protein>